<comment type="caution">
    <text evidence="7">The sequence shown here is derived from an EMBL/GenBank/DDBJ whole genome shotgun (WGS) entry which is preliminary data.</text>
</comment>
<evidence type="ECO:0000313" key="7">
    <source>
        <dbReference type="EMBL" id="MFD1194398.1"/>
    </source>
</evidence>
<protein>
    <submittedName>
        <fullName evidence="7">NnrU family protein</fullName>
    </submittedName>
</protein>
<feature type="transmembrane region" description="Helical" evidence="5">
    <location>
        <begin position="28"/>
        <end position="54"/>
    </location>
</feature>
<feature type="transmembrane region" description="Helical" evidence="5">
    <location>
        <begin position="140"/>
        <end position="160"/>
    </location>
</feature>
<dbReference type="EMBL" id="JBHTKR010000003">
    <property type="protein sequence ID" value="MFD1194398.1"/>
    <property type="molecule type" value="Genomic_DNA"/>
</dbReference>
<keyword evidence="4 5" id="KW-0472">Membrane</keyword>
<keyword evidence="8" id="KW-1185">Reference proteome</keyword>
<keyword evidence="2 5" id="KW-0812">Transmembrane</keyword>
<proteinExistence type="predicted"/>
<comment type="subcellular location">
    <subcellularLocation>
        <location evidence="1">Membrane</location>
        <topology evidence="1">Multi-pass membrane protein</topology>
    </subcellularLocation>
</comment>
<name>A0ABW3TBQ4_9RHOB</name>
<organism evidence="7 8">
    <name type="scientific">Seohaeicola saemankumensis</name>
    <dbReference type="NCBI Taxonomy" id="481181"/>
    <lineage>
        <taxon>Bacteria</taxon>
        <taxon>Pseudomonadati</taxon>
        <taxon>Pseudomonadota</taxon>
        <taxon>Alphaproteobacteria</taxon>
        <taxon>Rhodobacterales</taxon>
        <taxon>Roseobacteraceae</taxon>
        <taxon>Seohaeicola</taxon>
    </lineage>
</organism>
<reference evidence="8" key="1">
    <citation type="journal article" date="2019" name="Int. J. Syst. Evol. Microbiol.">
        <title>The Global Catalogue of Microorganisms (GCM) 10K type strain sequencing project: providing services to taxonomists for standard genome sequencing and annotation.</title>
        <authorList>
            <consortium name="The Broad Institute Genomics Platform"/>
            <consortium name="The Broad Institute Genome Sequencing Center for Infectious Disease"/>
            <person name="Wu L."/>
            <person name="Ma J."/>
        </authorList>
    </citation>
    <scope>NUCLEOTIDE SEQUENCE [LARGE SCALE GENOMIC DNA]</scope>
    <source>
        <strain evidence="8">CCUG 55328</strain>
    </source>
</reference>
<evidence type="ECO:0000313" key="8">
    <source>
        <dbReference type="Proteomes" id="UP001597151"/>
    </source>
</evidence>
<evidence type="ECO:0000256" key="3">
    <source>
        <dbReference type="ARBA" id="ARBA00022989"/>
    </source>
</evidence>
<feature type="transmembrane region" description="Helical" evidence="5">
    <location>
        <begin position="195"/>
        <end position="216"/>
    </location>
</feature>
<dbReference type="InterPro" id="IPR009915">
    <property type="entry name" value="NnrU_dom"/>
</dbReference>
<dbReference type="Pfam" id="PF07298">
    <property type="entry name" value="NnrU"/>
    <property type="match status" value="1"/>
</dbReference>
<gene>
    <name evidence="7" type="ORF">ACFQ3C_06930</name>
</gene>
<dbReference type="Proteomes" id="UP001597151">
    <property type="component" value="Unassembled WGS sequence"/>
</dbReference>
<evidence type="ECO:0000256" key="1">
    <source>
        <dbReference type="ARBA" id="ARBA00004141"/>
    </source>
</evidence>
<feature type="domain" description="NnrU" evidence="6">
    <location>
        <begin position="9"/>
        <end position="220"/>
    </location>
</feature>
<keyword evidence="3 5" id="KW-1133">Transmembrane helix</keyword>
<evidence type="ECO:0000256" key="5">
    <source>
        <dbReference type="SAM" id="Phobius"/>
    </source>
</evidence>
<evidence type="ECO:0000259" key="6">
    <source>
        <dbReference type="Pfam" id="PF07298"/>
    </source>
</evidence>
<evidence type="ECO:0000256" key="2">
    <source>
        <dbReference type="ARBA" id="ARBA00022692"/>
    </source>
</evidence>
<accession>A0ABW3TBQ4</accession>
<dbReference type="RefSeq" id="WP_380789855.1">
    <property type="nucleotide sequence ID" value="NZ_JBHTKR010000003.1"/>
</dbReference>
<feature type="transmembrane region" description="Helical" evidence="5">
    <location>
        <begin position="75"/>
        <end position="92"/>
    </location>
</feature>
<sequence length="222" mass="24041">MAWVEFGVVICLFLLSHALPVRPPLRPWLVARLGAGGFTLIYSLLSLALLVWLISAAGRMPHVPLWDTAPWQRHLPILAMGPACLILGFSLARPNPFSFGGASDADFDPARPGIIRWMRHPVPVALIIWAGAHLVANGDLAHVLLFGLFLVFALAGTVMIDRRRQHQMGARWQALAAMVAAGPAWPKPVSRTGAALRLFLGLCLYALLLALHPAAIGVSPWP</sequence>
<evidence type="ECO:0000256" key="4">
    <source>
        <dbReference type="ARBA" id="ARBA00023136"/>
    </source>
</evidence>